<evidence type="ECO:0000256" key="5">
    <source>
        <dbReference type="ARBA" id="ARBA00022801"/>
    </source>
</evidence>
<dbReference type="GO" id="GO:0141221">
    <property type="term" value="F:histone deacetylase activity, hydrolytic mechanism"/>
    <property type="evidence" value="ECO:0007669"/>
    <property type="project" value="UniProtKB-EC"/>
</dbReference>
<dbReference type="PhylomeDB" id="A0A0D2VTW3"/>
<keyword evidence="7" id="KW-0805">Transcription regulation</keyword>
<evidence type="ECO:0000256" key="8">
    <source>
        <dbReference type="ARBA" id="ARBA00023163"/>
    </source>
</evidence>
<reference evidence="13" key="1">
    <citation type="submission" date="2011-02" db="EMBL/GenBank/DDBJ databases">
        <title>The Genome Sequence of Capsaspora owczarzaki ATCC 30864.</title>
        <authorList>
            <person name="Russ C."/>
            <person name="Cuomo C."/>
            <person name="Burger G."/>
            <person name="Gray M.W."/>
            <person name="Holland P.W.H."/>
            <person name="King N."/>
            <person name="Lang F.B.F."/>
            <person name="Roger A.J."/>
            <person name="Ruiz-Trillo I."/>
            <person name="Young S.K."/>
            <person name="Zeng Q."/>
            <person name="Gargeya S."/>
            <person name="Alvarado L."/>
            <person name="Berlin A."/>
            <person name="Chapman S.B."/>
            <person name="Chen Z."/>
            <person name="Freedman E."/>
            <person name="Gellesch M."/>
            <person name="Goldberg J."/>
            <person name="Griggs A."/>
            <person name="Gujja S."/>
            <person name="Heilman E."/>
            <person name="Heiman D."/>
            <person name="Howarth C."/>
            <person name="Mehta T."/>
            <person name="Neiman D."/>
            <person name="Pearson M."/>
            <person name="Roberts A."/>
            <person name="Saif S."/>
            <person name="Shea T."/>
            <person name="Shenoy N."/>
            <person name="Sisk P."/>
            <person name="Stolte C."/>
            <person name="Sykes S."/>
            <person name="White J."/>
            <person name="Yandava C."/>
            <person name="Haas B."/>
            <person name="Nusbaum C."/>
            <person name="Birren B."/>
        </authorList>
    </citation>
    <scope>NUCLEOTIDE SEQUENCE</scope>
    <source>
        <strain evidence="13">ATCC 30864</strain>
    </source>
</reference>
<dbReference type="InterPro" id="IPR000286">
    <property type="entry name" value="HDACs"/>
</dbReference>
<dbReference type="FunCoup" id="A0A0D2VTW3">
    <property type="interactions" value="54"/>
</dbReference>
<accession>A0A0D2VTW3</accession>
<keyword evidence="13" id="KW-1185">Reference proteome</keyword>
<dbReference type="PRINTS" id="PR01270">
    <property type="entry name" value="HDASUPER"/>
</dbReference>
<evidence type="ECO:0000256" key="2">
    <source>
        <dbReference type="ARBA" id="ARBA00007738"/>
    </source>
</evidence>
<keyword evidence="4" id="KW-0678">Repressor</keyword>
<dbReference type="SUPFAM" id="SSF52768">
    <property type="entry name" value="Arginase/deacetylase"/>
    <property type="match status" value="1"/>
</dbReference>
<comment type="subcellular location">
    <subcellularLocation>
        <location evidence="1">Nucleus</location>
    </subcellularLocation>
</comment>
<evidence type="ECO:0000256" key="4">
    <source>
        <dbReference type="ARBA" id="ARBA00022491"/>
    </source>
</evidence>
<evidence type="ECO:0000256" key="3">
    <source>
        <dbReference type="ARBA" id="ARBA00012111"/>
    </source>
</evidence>
<dbReference type="PANTHER" id="PTHR10625">
    <property type="entry name" value="HISTONE DEACETYLASE HDAC1-RELATED"/>
    <property type="match status" value="1"/>
</dbReference>
<name>A0A0D2VTW3_CAPO3</name>
<organism evidence="12 13">
    <name type="scientific">Capsaspora owczarzaki (strain ATCC 30864)</name>
    <dbReference type="NCBI Taxonomy" id="595528"/>
    <lineage>
        <taxon>Eukaryota</taxon>
        <taxon>Filasterea</taxon>
        <taxon>Capsaspora</taxon>
    </lineage>
</organism>
<dbReference type="Gene3D" id="3.40.800.20">
    <property type="entry name" value="Histone deacetylase domain"/>
    <property type="match status" value="1"/>
</dbReference>
<evidence type="ECO:0000256" key="10">
    <source>
        <dbReference type="SAM" id="MobiDB-lite"/>
    </source>
</evidence>
<protein>
    <recommendedName>
        <fullName evidence="3">histone deacetylase</fullName>
        <ecNumber evidence="3">3.5.1.98</ecNumber>
    </recommendedName>
</protein>
<gene>
    <name evidence="12" type="ORF">CAOG_009844</name>
</gene>
<sequence>MAASWRASSCYDSPALWTRWSRGWSKVDVVKAAVLKEGHKSRTALIYDRGMLSHRCSCDSKRHVHPEQPDRLARILRAMDSEGFLDRCARPFSREAATDELAQVHQLAHVEHYGFIGSAPPDLETMECGGKGVACDTVFNSATTGRAARLSSGCLLQLTSLVIQNEIVNGFAVIRPPGHHAEANEAMGFSFFNNVSIAAAAAKAHGMKRILIVDWDIHHGNGTQNIFYNDPSVLYLSLHRHDDGNFYPYTGDADECGAGEGVGKNVNIPWRGNGAMGNNEYLAAFYYVVMPIARQFNPELVFISAGFDAAEGDLIGNYKVTPAGFARMTAWLKELAGGKVILALEGGYDLNSLSTCATACIRVLLGEQPPPIPPSSNQYDTRNSNQPSSAAITLLKRVINIQREHWSELRMPSSFDLPYELYENTSSAMPKSPRGSLGPRTRRGVHPRDLD</sequence>
<dbReference type="PANTHER" id="PTHR10625:SF5">
    <property type="entry name" value="HISTONE DEACETYLASE"/>
    <property type="match status" value="1"/>
</dbReference>
<evidence type="ECO:0000313" key="12">
    <source>
        <dbReference type="EMBL" id="KJE94767.1"/>
    </source>
</evidence>
<evidence type="ECO:0000313" key="13">
    <source>
        <dbReference type="Proteomes" id="UP000008743"/>
    </source>
</evidence>
<evidence type="ECO:0000256" key="7">
    <source>
        <dbReference type="ARBA" id="ARBA00023015"/>
    </source>
</evidence>
<dbReference type="EC" id="3.5.1.98" evidence="3"/>
<dbReference type="Proteomes" id="UP000008743">
    <property type="component" value="Unassembled WGS sequence"/>
</dbReference>
<evidence type="ECO:0000259" key="11">
    <source>
        <dbReference type="Pfam" id="PF00850"/>
    </source>
</evidence>
<evidence type="ECO:0000256" key="6">
    <source>
        <dbReference type="ARBA" id="ARBA00022853"/>
    </source>
</evidence>
<keyword evidence="5" id="KW-0378">Hydrolase</keyword>
<proteinExistence type="inferred from homology"/>
<keyword evidence="9" id="KW-0539">Nucleus</keyword>
<keyword evidence="8" id="KW-0804">Transcription</keyword>
<evidence type="ECO:0000256" key="9">
    <source>
        <dbReference type="ARBA" id="ARBA00023242"/>
    </source>
</evidence>
<dbReference type="STRING" id="595528.A0A0D2VTW3"/>
<comment type="similarity">
    <text evidence="2">Belongs to the histone deacetylase family. HD type 2 subfamily.</text>
</comment>
<feature type="region of interest" description="Disordered" evidence="10">
    <location>
        <begin position="426"/>
        <end position="451"/>
    </location>
</feature>
<feature type="domain" description="Histone deacetylase" evidence="11">
    <location>
        <begin position="65"/>
        <end position="364"/>
    </location>
</feature>
<dbReference type="GO" id="GO:0040029">
    <property type="term" value="P:epigenetic regulation of gene expression"/>
    <property type="evidence" value="ECO:0007669"/>
    <property type="project" value="TreeGrafter"/>
</dbReference>
<evidence type="ECO:0000256" key="1">
    <source>
        <dbReference type="ARBA" id="ARBA00004123"/>
    </source>
</evidence>
<dbReference type="InParanoid" id="A0A0D2VTW3"/>
<keyword evidence="6" id="KW-0156">Chromatin regulator</keyword>
<dbReference type="OrthoDB" id="424012at2759"/>
<dbReference type="Pfam" id="PF00850">
    <property type="entry name" value="Hist_deacetyl"/>
    <property type="match status" value="1"/>
</dbReference>
<dbReference type="GO" id="GO:0000118">
    <property type="term" value="C:histone deacetylase complex"/>
    <property type="evidence" value="ECO:0007669"/>
    <property type="project" value="TreeGrafter"/>
</dbReference>
<dbReference type="AlphaFoldDB" id="A0A0D2VTW3"/>
<dbReference type="EMBL" id="KE346367">
    <property type="protein sequence ID" value="KJE94767.1"/>
    <property type="molecule type" value="Genomic_DNA"/>
</dbReference>
<dbReference type="InterPro" id="IPR037138">
    <property type="entry name" value="His_deacetylse_dom_sf"/>
</dbReference>
<dbReference type="InterPro" id="IPR023801">
    <property type="entry name" value="His_deacetylse_dom"/>
</dbReference>
<dbReference type="InterPro" id="IPR023696">
    <property type="entry name" value="Ureohydrolase_dom_sf"/>
</dbReference>